<proteinExistence type="predicted"/>
<evidence type="ECO:0000313" key="1">
    <source>
        <dbReference type="EMBL" id="KAG2179742.1"/>
    </source>
</evidence>
<dbReference type="Proteomes" id="UP000612746">
    <property type="component" value="Unassembled WGS sequence"/>
</dbReference>
<gene>
    <name evidence="1" type="ORF">INT44_006590</name>
</gene>
<name>A0A8H7PSY9_9FUNG</name>
<evidence type="ECO:0000313" key="2">
    <source>
        <dbReference type="Proteomes" id="UP000612746"/>
    </source>
</evidence>
<reference evidence="1" key="1">
    <citation type="submission" date="2020-12" db="EMBL/GenBank/DDBJ databases">
        <title>Metabolic potential, ecology and presence of endohyphal bacteria is reflected in genomic diversity of Mucoromycotina.</title>
        <authorList>
            <person name="Muszewska A."/>
            <person name="Okrasinska A."/>
            <person name="Steczkiewicz K."/>
            <person name="Drgas O."/>
            <person name="Orlowska M."/>
            <person name="Perlinska-Lenart U."/>
            <person name="Aleksandrzak-Piekarczyk T."/>
            <person name="Szatraj K."/>
            <person name="Zielenkiewicz U."/>
            <person name="Pilsyk S."/>
            <person name="Malc E."/>
            <person name="Mieczkowski P."/>
            <person name="Kruszewska J.S."/>
            <person name="Biernat P."/>
            <person name="Pawlowska J."/>
        </authorList>
    </citation>
    <scope>NUCLEOTIDE SEQUENCE</scope>
    <source>
        <strain evidence="1">WA0000051536</strain>
    </source>
</reference>
<organism evidence="1 2">
    <name type="scientific">Umbelopsis vinacea</name>
    <dbReference type="NCBI Taxonomy" id="44442"/>
    <lineage>
        <taxon>Eukaryota</taxon>
        <taxon>Fungi</taxon>
        <taxon>Fungi incertae sedis</taxon>
        <taxon>Mucoromycota</taxon>
        <taxon>Mucoromycotina</taxon>
        <taxon>Umbelopsidomycetes</taxon>
        <taxon>Umbelopsidales</taxon>
        <taxon>Umbelopsidaceae</taxon>
        <taxon>Umbelopsis</taxon>
    </lineage>
</organism>
<sequence length="142" mass="14808">MTITTSPGCNWSPTAQSQAGTSSCMITATITYSGCTTTMTNESFQTYCDENNQCSFTEINGIAQTLHCDGSSWTTTTSNNGQTLTETGSCTCHIVDVAAAPSASTTGPSIPPTPSSGTSTMLRKSTTLLMLCLTAFYIAVNI</sequence>
<dbReference type="EMBL" id="JAEPRA010000010">
    <property type="protein sequence ID" value="KAG2179742.1"/>
    <property type="molecule type" value="Genomic_DNA"/>
</dbReference>
<dbReference type="AlphaFoldDB" id="A0A8H7PSY9"/>
<accession>A0A8H7PSY9</accession>
<protein>
    <submittedName>
        <fullName evidence="1">Uncharacterized protein</fullName>
    </submittedName>
</protein>
<comment type="caution">
    <text evidence="1">The sequence shown here is derived from an EMBL/GenBank/DDBJ whole genome shotgun (WGS) entry which is preliminary data.</text>
</comment>
<keyword evidence="2" id="KW-1185">Reference proteome</keyword>
<dbReference type="OrthoDB" id="10398129at2759"/>